<evidence type="ECO:0000313" key="3">
    <source>
        <dbReference type="Proteomes" id="UP001551584"/>
    </source>
</evidence>
<protein>
    <submittedName>
        <fullName evidence="2">Uncharacterized protein</fullName>
    </submittedName>
</protein>
<dbReference type="EMBL" id="JBEZNA010000034">
    <property type="protein sequence ID" value="MEU9578833.1"/>
    <property type="molecule type" value="Genomic_DNA"/>
</dbReference>
<dbReference type="RefSeq" id="WP_359273256.1">
    <property type="nucleotide sequence ID" value="NZ_JBEZNA010000034.1"/>
</dbReference>
<gene>
    <name evidence="2" type="ORF">AB0D95_16480</name>
</gene>
<evidence type="ECO:0000313" key="2">
    <source>
        <dbReference type="EMBL" id="MEU9578833.1"/>
    </source>
</evidence>
<proteinExistence type="predicted"/>
<feature type="region of interest" description="Disordered" evidence="1">
    <location>
        <begin position="54"/>
        <end position="75"/>
    </location>
</feature>
<sequence length="94" mass="10665">MREQPWTIESICDALGHPALKQDFLNQINRAPADELLNVFSKWEQKAERSLAATQRGREIAEAEDRGEDPPGEWADITESVYQEAQRIRSRGAA</sequence>
<comment type="caution">
    <text evidence="2">The sequence shown here is derived from an EMBL/GenBank/DDBJ whole genome shotgun (WGS) entry which is preliminary data.</text>
</comment>
<keyword evidence="3" id="KW-1185">Reference proteome</keyword>
<dbReference type="Proteomes" id="UP001551584">
    <property type="component" value="Unassembled WGS sequence"/>
</dbReference>
<evidence type="ECO:0000256" key="1">
    <source>
        <dbReference type="SAM" id="MobiDB-lite"/>
    </source>
</evidence>
<accession>A0ABV3ERJ2</accession>
<name>A0ABV3ERJ2_9ACTN</name>
<organism evidence="2 3">
    <name type="scientific">Streptomyces chilikensis</name>
    <dbReference type="NCBI Taxonomy" id="1194079"/>
    <lineage>
        <taxon>Bacteria</taxon>
        <taxon>Bacillati</taxon>
        <taxon>Actinomycetota</taxon>
        <taxon>Actinomycetes</taxon>
        <taxon>Kitasatosporales</taxon>
        <taxon>Streptomycetaceae</taxon>
        <taxon>Streptomyces</taxon>
    </lineage>
</organism>
<reference evidence="2 3" key="1">
    <citation type="submission" date="2024-06" db="EMBL/GenBank/DDBJ databases">
        <title>The Natural Products Discovery Center: Release of the First 8490 Sequenced Strains for Exploring Actinobacteria Biosynthetic Diversity.</title>
        <authorList>
            <person name="Kalkreuter E."/>
            <person name="Kautsar S.A."/>
            <person name="Yang D."/>
            <person name="Bader C.D."/>
            <person name="Teijaro C.N."/>
            <person name="Fluegel L."/>
            <person name="Davis C.M."/>
            <person name="Simpson J.R."/>
            <person name="Lauterbach L."/>
            <person name="Steele A.D."/>
            <person name="Gui C."/>
            <person name="Meng S."/>
            <person name="Li G."/>
            <person name="Viehrig K."/>
            <person name="Ye F."/>
            <person name="Su P."/>
            <person name="Kiefer A.F."/>
            <person name="Nichols A."/>
            <person name="Cepeda A.J."/>
            <person name="Yan W."/>
            <person name="Fan B."/>
            <person name="Jiang Y."/>
            <person name="Adhikari A."/>
            <person name="Zheng C.-J."/>
            <person name="Schuster L."/>
            <person name="Cowan T.M."/>
            <person name="Smanski M.J."/>
            <person name="Chevrette M.G."/>
            <person name="De Carvalho L.P.S."/>
            <person name="Shen B."/>
        </authorList>
    </citation>
    <scope>NUCLEOTIDE SEQUENCE [LARGE SCALE GENOMIC DNA]</scope>
    <source>
        <strain evidence="2 3">NPDC048117</strain>
    </source>
</reference>